<organism evidence="5 6">
    <name type="scientific">Psychrobacter piscatorii</name>
    <dbReference type="NCBI Taxonomy" id="554343"/>
    <lineage>
        <taxon>Bacteria</taxon>
        <taxon>Pseudomonadati</taxon>
        <taxon>Pseudomonadota</taxon>
        <taxon>Gammaproteobacteria</taxon>
        <taxon>Moraxellales</taxon>
        <taxon>Moraxellaceae</taxon>
        <taxon>Psychrobacter</taxon>
    </lineage>
</organism>
<dbReference type="GO" id="GO:0009253">
    <property type="term" value="P:peptidoglycan catabolic process"/>
    <property type="evidence" value="ECO:0007669"/>
    <property type="project" value="InterPro"/>
</dbReference>
<dbReference type="SUPFAM" id="SSF53187">
    <property type="entry name" value="Zn-dependent exopeptidases"/>
    <property type="match status" value="1"/>
</dbReference>
<evidence type="ECO:0000256" key="3">
    <source>
        <dbReference type="ARBA" id="ARBA00022801"/>
    </source>
</evidence>
<evidence type="ECO:0000313" key="5">
    <source>
        <dbReference type="EMBL" id="KRU23555.1"/>
    </source>
</evidence>
<evidence type="ECO:0000313" key="6">
    <source>
        <dbReference type="Proteomes" id="UP000051202"/>
    </source>
</evidence>
<dbReference type="PANTHER" id="PTHR30404:SF0">
    <property type="entry name" value="N-ACETYLMURAMOYL-L-ALANINE AMIDASE AMIC"/>
    <property type="match status" value="1"/>
</dbReference>
<dbReference type="Proteomes" id="UP000051202">
    <property type="component" value="Unassembled WGS sequence"/>
</dbReference>
<dbReference type="AlphaFoldDB" id="A0A0T6DUR8"/>
<dbReference type="Gene3D" id="3.40.630.40">
    <property type="entry name" value="Zn-dependent exopeptidases"/>
    <property type="match status" value="1"/>
</dbReference>
<keyword evidence="3" id="KW-0378">Hydrolase</keyword>
<dbReference type="CDD" id="cd02696">
    <property type="entry name" value="MurNAc-LAA"/>
    <property type="match status" value="1"/>
</dbReference>
<dbReference type="PANTHER" id="PTHR30404">
    <property type="entry name" value="N-ACETYLMURAMOYL-L-ALANINE AMIDASE"/>
    <property type="match status" value="1"/>
</dbReference>
<evidence type="ECO:0000256" key="2">
    <source>
        <dbReference type="ARBA" id="ARBA00011901"/>
    </source>
</evidence>
<feature type="domain" description="MurNAc-LAA" evidence="4">
    <location>
        <begin position="4"/>
        <end position="172"/>
    </location>
</feature>
<accession>A0A0T6DUR8</accession>
<dbReference type="InterPro" id="IPR002508">
    <property type="entry name" value="MurNAc-LAA_cat"/>
</dbReference>
<protein>
    <recommendedName>
        <fullName evidence="2">N-acetylmuramoyl-L-alanine amidase</fullName>
        <ecNumber evidence="2">3.5.1.28</ecNumber>
    </recommendedName>
</protein>
<dbReference type="InterPro" id="IPR050695">
    <property type="entry name" value="N-acetylmuramoyl_amidase_3"/>
</dbReference>
<name>A0A0T6DUR8_9GAMM</name>
<dbReference type="EMBL" id="LNDJ01000013">
    <property type="protein sequence ID" value="KRU23555.1"/>
    <property type="molecule type" value="Genomic_DNA"/>
</dbReference>
<reference evidence="5 6" key="1">
    <citation type="submission" date="2015-11" db="EMBL/GenBank/DDBJ databases">
        <title>Permanent draft genome of Psychrobacter piscatorii LQ58.</title>
        <authorList>
            <person name="Zhou M."/>
            <person name="Dong B."/>
            <person name="Liu Q."/>
        </authorList>
    </citation>
    <scope>NUCLEOTIDE SEQUENCE [LARGE SCALE GENOMIC DNA]</scope>
    <source>
        <strain evidence="5 6">LQ58</strain>
    </source>
</reference>
<dbReference type="EC" id="3.5.1.28" evidence="2"/>
<keyword evidence="6" id="KW-1185">Reference proteome</keyword>
<dbReference type="GO" id="GO:0030288">
    <property type="term" value="C:outer membrane-bounded periplasmic space"/>
    <property type="evidence" value="ECO:0007669"/>
    <property type="project" value="TreeGrafter"/>
</dbReference>
<dbReference type="RefSeq" id="WP_058023714.1">
    <property type="nucleotide sequence ID" value="NZ_LNDJ01000013.1"/>
</dbReference>
<proteinExistence type="predicted"/>
<comment type="catalytic activity">
    <reaction evidence="1">
        <text>Hydrolyzes the link between N-acetylmuramoyl residues and L-amino acid residues in certain cell-wall glycopeptides.</text>
        <dbReference type="EC" id="3.5.1.28"/>
    </reaction>
</comment>
<gene>
    <name evidence="5" type="ORF">AS194_04085</name>
</gene>
<comment type="caution">
    <text evidence="5">The sequence shown here is derived from an EMBL/GenBank/DDBJ whole genome shotgun (WGS) entry which is preliminary data.</text>
</comment>
<dbReference type="STRING" id="554343.AS194_04085"/>
<dbReference type="Pfam" id="PF01520">
    <property type="entry name" value="Amidase_3"/>
    <property type="match status" value="1"/>
</dbReference>
<dbReference type="GO" id="GO:0008745">
    <property type="term" value="F:N-acetylmuramoyl-L-alanine amidase activity"/>
    <property type="evidence" value="ECO:0007669"/>
    <property type="project" value="UniProtKB-EC"/>
</dbReference>
<evidence type="ECO:0000259" key="4">
    <source>
        <dbReference type="Pfam" id="PF01520"/>
    </source>
</evidence>
<sequence length="181" mass="19350">MTTVVITAGHSNTDPGAVNGNITEASIATDMRNMVALYLERKDIEVVTDGNGSDNQTLRNAIKLIKQGKVAIEFHCNAFHKQSAGGVEALAQPKDKVICRALCEAVSDVMGIPTRGNDGGFKSENSGQHSRLGYVRGGGIILELFFISNPIELATYQAKKWLVAREIADVIADHVGVGCKP</sequence>
<evidence type="ECO:0000256" key="1">
    <source>
        <dbReference type="ARBA" id="ARBA00001561"/>
    </source>
</evidence>